<dbReference type="KEGG" id="aex:Astex_0438"/>
<keyword evidence="10" id="KW-1185">Reference proteome</keyword>
<dbReference type="InterPro" id="IPR002327">
    <property type="entry name" value="Cyt_c_1A/1B"/>
</dbReference>
<dbReference type="Proteomes" id="UP000001492">
    <property type="component" value="Chromosome 1"/>
</dbReference>
<evidence type="ECO:0000256" key="4">
    <source>
        <dbReference type="ARBA" id="ARBA00022982"/>
    </source>
</evidence>
<dbReference type="eggNOG" id="COG3474">
    <property type="taxonomic scope" value="Bacteria"/>
</dbReference>
<evidence type="ECO:0000256" key="2">
    <source>
        <dbReference type="ARBA" id="ARBA00022617"/>
    </source>
</evidence>
<accession>E8RQ76</accession>
<feature type="region of interest" description="Disordered" evidence="7">
    <location>
        <begin position="178"/>
        <end position="241"/>
    </location>
</feature>
<name>E8RQ76_ASTEC</name>
<keyword evidence="5 6" id="KW-0408">Iron</keyword>
<evidence type="ECO:0000256" key="1">
    <source>
        <dbReference type="ARBA" id="ARBA00022448"/>
    </source>
</evidence>
<dbReference type="PRINTS" id="PR00604">
    <property type="entry name" value="CYTCHRMECIAB"/>
</dbReference>
<evidence type="ECO:0000256" key="7">
    <source>
        <dbReference type="SAM" id="MobiDB-lite"/>
    </source>
</evidence>
<dbReference type="GO" id="GO:0046872">
    <property type="term" value="F:metal ion binding"/>
    <property type="evidence" value="ECO:0007669"/>
    <property type="project" value="UniProtKB-KW"/>
</dbReference>
<dbReference type="EMBL" id="CP002395">
    <property type="protein sequence ID" value="ADU12133.1"/>
    <property type="molecule type" value="Genomic_DNA"/>
</dbReference>
<dbReference type="GO" id="GO:0020037">
    <property type="term" value="F:heme binding"/>
    <property type="evidence" value="ECO:0007669"/>
    <property type="project" value="InterPro"/>
</dbReference>
<organism evidence="9 10">
    <name type="scientific">Asticcacaulis excentricus (strain ATCC 15261 / DSM 4724 / KCTC 12464 / NCIMB 9791 / VKM B-1370 / CB 48)</name>
    <dbReference type="NCBI Taxonomy" id="573065"/>
    <lineage>
        <taxon>Bacteria</taxon>
        <taxon>Pseudomonadati</taxon>
        <taxon>Pseudomonadota</taxon>
        <taxon>Alphaproteobacteria</taxon>
        <taxon>Caulobacterales</taxon>
        <taxon>Caulobacteraceae</taxon>
        <taxon>Asticcacaulis</taxon>
    </lineage>
</organism>
<dbReference type="AlphaFoldDB" id="E8RQ76"/>
<dbReference type="Pfam" id="PF00034">
    <property type="entry name" value="Cytochrom_C"/>
    <property type="match status" value="1"/>
</dbReference>
<dbReference type="SUPFAM" id="SSF46626">
    <property type="entry name" value="Cytochrome c"/>
    <property type="match status" value="1"/>
</dbReference>
<gene>
    <name evidence="9" type="ordered locus">Astex_0438</name>
</gene>
<dbReference type="InterPro" id="IPR009056">
    <property type="entry name" value="Cyt_c-like_dom"/>
</dbReference>
<dbReference type="GO" id="GO:0009055">
    <property type="term" value="F:electron transfer activity"/>
    <property type="evidence" value="ECO:0007669"/>
    <property type="project" value="InterPro"/>
</dbReference>
<dbReference type="RefSeq" id="WP_013477967.1">
    <property type="nucleotide sequence ID" value="NC_014816.1"/>
</dbReference>
<feature type="compositionally biased region" description="Low complexity" evidence="7">
    <location>
        <begin position="188"/>
        <end position="241"/>
    </location>
</feature>
<protein>
    <submittedName>
        <fullName evidence="9">Cytochrome c class I</fullName>
    </submittedName>
</protein>
<evidence type="ECO:0000256" key="3">
    <source>
        <dbReference type="ARBA" id="ARBA00022723"/>
    </source>
</evidence>
<evidence type="ECO:0000256" key="6">
    <source>
        <dbReference type="PROSITE-ProRule" id="PRU00433"/>
    </source>
</evidence>
<dbReference type="InterPro" id="IPR036909">
    <property type="entry name" value="Cyt_c-like_dom_sf"/>
</dbReference>
<dbReference type="PANTHER" id="PTHR11961">
    <property type="entry name" value="CYTOCHROME C"/>
    <property type="match status" value="1"/>
</dbReference>
<keyword evidence="2 6" id="KW-0349">Heme</keyword>
<feature type="domain" description="Cytochrome c" evidence="8">
    <location>
        <begin position="71"/>
        <end position="174"/>
    </location>
</feature>
<proteinExistence type="predicted"/>
<evidence type="ECO:0000259" key="8">
    <source>
        <dbReference type="PROSITE" id="PS51007"/>
    </source>
</evidence>
<keyword evidence="3 6" id="KW-0479">Metal-binding</keyword>
<dbReference type="PROSITE" id="PS51007">
    <property type="entry name" value="CYTC"/>
    <property type="match status" value="1"/>
</dbReference>
<dbReference type="OrthoDB" id="9805828at2"/>
<evidence type="ECO:0000256" key="5">
    <source>
        <dbReference type="ARBA" id="ARBA00023004"/>
    </source>
</evidence>
<evidence type="ECO:0000313" key="10">
    <source>
        <dbReference type="Proteomes" id="UP000001492"/>
    </source>
</evidence>
<keyword evidence="4" id="KW-0249">Electron transport</keyword>
<sequence>MSGNLQFNKIMAAGLTAALVIVVARVGVDALYHTEPPAKPGYAVEVAEAEAGGGAAAVELDPDWGTVLPTADLAAGEKVFGKCVSCHNVDPANANMTGPGLWGVVGRATAGHAGFAYSDGMKAHAAEAPTWTYDQLYHFLGNPAKWVKGTKMGFAGIKKPEERIALIAYLHSKGSTGYPIPAPDPSRQPGAAPAAGAAPAQPAEAAAAPAVSSAPAKAVPAVTGSPAPAQAAAAEAPAAAQ</sequence>
<keyword evidence="1" id="KW-0813">Transport</keyword>
<dbReference type="HOGENOM" id="CLU_060944_4_0_5"/>
<evidence type="ECO:0000313" key="9">
    <source>
        <dbReference type="EMBL" id="ADU12133.1"/>
    </source>
</evidence>
<dbReference type="Gene3D" id="1.10.760.10">
    <property type="entry name" value="Cytochrome c-like domain"/>
    <property type="match status" value="1"/>
</dbReference>
<reference evidence="10" key="1">
    <citation type="submission" date="2010-12" db="EMBL/GenBank/DDBJ databases">
        <title>Complete sequence of chromosome 1 of Asticcacaulis excentricus CB 48.</title>
        <authorList>
            <consortium name="US DOE Joint Genome Institute"/>
            <person name="Lucas S."/>
            <person name="Copeland A."/>
            <person name="Lapidus A."/>
            <person name="Cheng J.-F."/>
            <person name="Bruce D."/>
            <person name="Goodwin L."/>
            <person name="Pitluck S."/>
            <person name="Teshima H."/>
            <person name="Davenport K."/>
            <person name="Detter J.C."/>
            <person name="Han C."/>
            <person name="Tapia R."/>
            <person name="Land M."/>
            <person name="Hauser L."/>
            <person name="Jeffries C."/>
            <person name="Kyrpides N."/>
            <person name="Ivanova N."/>
            <person name="Ovchinnikova G."/>
            <person name="Brun Y.V."/>
            <person name="Woyke T."/>
        </authorList>
    </citation>
    <scope>NUCLEOTIDE SEQUENCE [LARGE SCALE GENOMIC DNA]</scope>
    <source>
        <strain evidence="10">ATCC 15261 / DSM 4724 / KCTC 12464 / NCIMB 9791 / VKM B-1370 / CB 48</strain>
    </source>
</reference>
<dbReference type="STRING" id="573065.Astex_0438"/>